<reference evidence="2 3" key="1">
    <citation type="journal article" date="2012" name="Extremophiles">
        <title>Thermotomaculum hydrothermale gen. nov., sp. nov., a novel heterotrophic thermophile within the phylum Acidobacteria from a deep-sea hydrothermal vent chimney in the Southern Okinawa Trough.</title>
        <authorList>
            <person name="Izumi H."/>
            <person name="Nunoura T."/>
            <person name="Miyazaki M."/>
            <person name="Mino S."/>
            <person name="Toki T."/>
            <person name="Takai K."/>
            <person name="Sako Y."/>
            <person name="Sawabe T."/>
            <person name="Nakagawa S."/>
        </authorList>
    </citation>
    <scope>NUCLEOTIDE SEQUENCE [LARGE SCALE GENOMIC DNA]</scope>
    <source>
        <strain evidence="2 3">AC55</strain>
    </source>
</reference>
<sequence length="383" mass="44085">MGKKEIEEKKMKSKIKLIVFVLLIAFISSYAFIKFKKSRDEDPYKMFGIFAKVYDIVIQRYVEPVDQNKLILGAYRGGVQSLNEDNSFITKDIMEKIKDRFNYKGNIGIKVTKRGNYAQVVYSNPESDAFKAGIKPGTIIRKINSMQAFNMSLYEINAMLHGKVGDKIAIDFYSTDLSKDIEKQFEYKEYKPVDFKIDTIKNAKVFKLFRFTKECFENMKNYIKENDTPIIDIRYSMDDNYEEMVNFASYLKGEPLSVLAKTKEKEEEIKSTIQEKFDGKKTLFLATSSLTMGAADVFANLLKGTPYIKTVGGRTSGSAYKYQTFKLKSGDYVNIAVKMFKPLTKKGLLPDIRSFIDDDEIIDAVRRYKKEEKKDNGDEKKAA</sequence>
<dbReference type="InterPro" id="IPR005151">
    <property type="entry name" value="Tail-specific_protease"/>
</dbReference>
<dbReference type="AlphaFoldDB" id="A0A7R6PPR8"/>
<dbReference type="GO" id="GO:0006508">
    <property type="term" value="P:proteolysis"/>
    <property type="evidence" value="ECO:0007669"/>
    <property type="project" value="UniProtKB-KW"/>
</dbReference>
<dbReference type="Gene3D" id="3.90.226.10">
    <property type="entry name" value="2-enoyl-CoA Hydratase, Chain A, domain 1"/>
    <property type="match status" value="1"/>
</dbReference>
<dbReference type="InterPro" id="IPR029045">
    <property type="entry name" value="ClpP/crotonase-like_dom_sf"/>
</dbReference>
<keyword evidence="3" id="KW-1185">Reference proteome</keyword>
<dbReference type="PANTHER" id="PTHR32060">
    <property type="entry name" value="TAIL-SPECIFIC PROTEASE"/>
    <property type="match status" value="1"/>
</dbReference>
<proteinExistence type="predicted"/>
<keyword evidence="2" id="KW-0645">Protease</keyword>
<accession>A0A7R6PPR8</accession>
<dbReference type="PANTHER" id="PTHR32060:SF30">
    <property type="entry name" value="CARBOXY-TERMINAL PROCESSING PROTEASE CTPA"/>
    <property type="match status" value="1"/>
</dbReference>
<evidence type="ECO:0000313" key="3">
    <source>
        <dbReference type="Proteomes" id="UP000595564"/>
    </source>
</evidence>
<evidence type="ECO:0000313" key="2">
    <source>
        <dbReference type="EMBL" id="BBB33578.1"/>
    </source>
</evidence>
<evidence type="ECO:0000259" key="1">
    <source>
        <dbReference type="Pfam" id="PF03572"/>
    </source>
</evidence>
<feature type="domain" description="Tail specific protease" evidence="1">
    <location>
        <begin position="216"/>
        <end position="341"/>
    </location>
</feature>
<keyword evidence="2" id="KW-0378">Hydrolase</keyword>
<gene>
    <name evidence="2" type="ORF">TTHT_2146</name>
</gene>
<dbReference type="EMBL" id="AP017470">
    <property type="protein sequence ID" value="BBB33578.1"/>
    <property type="molecule type" value="Genomic_DNA"/>
</dbReference>
<dbReference type="InterPro" id="IPR036034">
    <property type="entry name" value="PDZ_sf"/>
</dbReference>
<dbReference type="SUPFAM" id="SSF52096">
    <property type="entry name" value="ClpP/crotonase"/>
    <property type="match status" value="1"/>
</dbReference>
<dbReference type="KEGG" id="thyd:TTHT_2146"/>
<dbReference type="SUPFAM" id="SSF50156">
    <property type="entry name" value="PDZ domain-like"/>
    <property type="match status" value="1"/>
</dbReference>
<dbReference type="GO" id="GO:0007165">
    <property type="term" value="P:signal transduction"/>
    <property type="evidence" value="ECO:0007669"/>
    <property type="project" value="TreeGrafter"/>
</dbReference>
<dbReference type="Pfam" id="PF03572">
    <property type="entry name" value="Peptidase_S41"/>
    <property type="match status" value="1"/>
</dbReference>
<dbReference type="EC" id="3.4.21.102" evidence="2"/>
<dbReference type="Proteomes" id="UP000595564">
    <property type="component" value="Chromosome"/>
</dbReference>
<organism evidence="2 3">
    <name type="scientific">Thermotomaculum hydrothermale</name>
    <dbReference type="NCBI Taxonomy" id="981385"/>
    <lineage>
        <taxon>Bacteria</taxon>
        <taxon>Pseudomonadati</taxon>
        <taxon>Acidobacteriota</taxon>
        <taxon>Holophagae</taxon>
        <taxon>Thermotomaculales</taxon>
        <taxon>Thermotomaculaceae</taxon>
        <taxon>Thermotomaculum</taxon>
    </lineage>
</organism>
<dbReference type="GO" id="GO:0030288">
    <property type="term" value="C:outer membrane-bounded periplasmic space"/>
    <property type="evidence" value="ECO:0007669"/>
    <property type="project" value="TreeGrafter"/>
</dbReference>
<dbReference type="Gene3D" id="2.30.42.10">
    <property type="match status" value="1"/>
</dbReference>
<protein>
    <submittedName>
        <fullName evidence="2">Carboxyl-terminal processing protease</fullName>
        <ecNumber evidence="2">3.4.21.102</ecNumber>
    </submittedName>
</protein>
<name>A0A7R6PPR8_9BACT</name>
<dbReference type="GO" id="GO:0004252">
    <property type="term" value="F:serine-type endopeptidase activity"/>
    <property type="evidence" value="ECO:0007669"/>
    <property type="project" value="UniProtKB-EC"/>
</dbReference>